<dbReference type="STRING" id="1337093.MBELCI_1888"/>
<keyword evidence="3" id="KW-0808">Transferase</keyword>
<keyword evidence="3" id="KW-0418">Kinase</keyword>
<dbReference type="EMBL" id="BATB01000022">
    <property type="protein sequence ID" value="GAD55836.1"/>
    <property type="molecule type" value="Genomic_DNA"/>
</dbReference>
<evidence type="ECO:0000256" key="1">
    <source>
        <dbReference type="SAM" id="MobiDB-lite"/>
    </source>
</evidence>
<protein>
    <submittedName>
        <fullName evidence="3">Sensor histidine kinase</fullName>
    </submittedName>
</protein>
<comment type="caution">
    <text evidence="3">The sequence shown here is derived from an EMBL/GenBank/DDBJ whole genome shotgun (WGS) entry which is preliminary data.</text>
</comment>
<proteinExistence type="predicted"/>
<evidence type="ECO:0000259" key="2">
    <source>
        <dbReference type="Pfam" id="PF02518"/>
    </source>
</evidence>
<dbReference type="SUPFAM" id="SSF55874">
    <property type="entry name" value="ATPase domain of HSP90 chaperone/DNA topoisomerase II/histidine kinase"/>
    <property type="match status" value="1"/>
</dbReference>
<dbReference type="Pfam" id="PF02518">
    <property type="entry name" value="HATPase_c"/>
    <property type="match status" value="1"/>
</dbReference>
<dbReference type="GO" id="GO:0016301">
    <property type="term" value="F:kinase activity"/>
    <property type="evidence" value="ECO:0007669"/>
    <property type="project" value="UniProtKB-KW"/>
</dbReference>
<evidence type="ECO:0000313" key="4">
    <source>
        <dbReference type="Proteomes" id="UP000016566"/>
    </source>
</evidence>
<accession>U2YLB5</accession>
<dbReference type="AlphaFoldDB" id="U2YLB5"/>
<reference evidence="3" key="1">
    <citation type="journal article" date="2013" name="Genome Announc.">
        <title>Draft Genome Sequence of Loktanella cinnabarina LL-001T, Isolated from Deep-Sea Floor Sediment.</title>
        <authorList>
            <person name="Nishi S."/>
            <person name="Tsubouchi T."/>
            <person name="Takaki Y."/>
            <person name="Koyanagi R."/>
            <person name="Satoh N."/>
            <person name="Maruyama T."/>
            <person name="Hatada Y."/>
        </authorList>
    </citation>
    <scope>NUCLEOTIDE SEQUENCE [LARGE SCALE GENOMIC DNA]</scope>
    <source>
        <strain evidence="3">LL-001</strain>
    </source>
</reference>
<name>U2YLB5_9RHOB</name>
<dbReference type="InterPro" id="IPR036890">
    <property type="entry name" value="HATPase_C_sf"/>
</dbReference>
<evidence type="ECO:0000313" key="3">
    <source>
        <dbReference type="EMBL" id="GAD55836.1"/>
    </source>
</evidence>
<sequence>MIDIEIEAVTPRAIHVALAIKRIDCDRARMGQLLSNLLSNAVTHGSPDLPVRVEARVLDGIFQLTVSNASAPIPAAVLRGLFRPFSRGKDSKGSVIGLGSTSRPKSPGRTEVI</sequence>
<keyword evidence="4" id="KW-1185">Reference proteome</keyword>
<feature type="region of interest" description="Disordered" evidence="1">
    <location>
        <begin position="86"/>
        <end position="113"/>
    </location>
</feature>
<gene>
    <name evidence="3" type="ORF">MBELCI_1888</name>
</gene>
<dbReference type="Gene3D" id="3.30.565.10">
    <property type="entry name" value="Histidine kinase-like ATPase, C-terminal domain"/>
    <property type="match status" value="1"/>
</dbReference>
<dbReference type="eggNOG" id="COG4251">
    <property type="taxonomic scope" value="Bacteria"/>
</dbReference>
<dbReference type="InterPro" id="IPR003594">
    <property type="entry name" value="HATPase_dom"/>
</dbReference>
<organism evidence="3 4">
    <name type="scientific">Limimaricola cinnabarinus LL-001</name>
    <dbReference type="NCBI Taxonomy" id="1337093"/>
    <lineage>
        <taxon>Bacteria</taxon>
        <taxon>Pseudomonadati</taxon>
        <taxon>Pseudomonadota</taxon>
        <taxon>Alphaproteobacteria</taxon>
        <taxon>Rhodobacterales</taxon>
        <taxon>Paracoccaceae</taxon>
        <taxon>Limimaricola</taxon>
    </lineage>
</organism>
<dbReference type="Proteomes" id="UP000016566">
    <property type="component" value="Unassembled WGS sequence"/>
</dbReference>
<feature type="domain" description="Histidine kinase/HSP90-like ATPase" evidence="2">
    <location>
        <begin position="26"/>
        <end position="99"/>
    </location>
</feature>